<evidence type="ECO:0000259" key="1">
    <source>
        <dbReference type="Pfam" id="PF01872"/>
    </source>
</evidence>
<evidence type="ECO:0000313" key="2">
    <source>
        <dbReference type="EMBL" id="MBB5628806.1"/>
    </source>
</evidence>
<accession>A0A7W9DRQ9</accession>
<dbReference type="AlphaFoldDB" id="A0A7W9DRQ9"/>
<protein>
    <submittedName>
        <fullName evidence="2">Dihydrofolate reductase</fullName>
    </submittedName>
</protein>
<organism evidence="2 3">
    <name type="scientific">Sphaerisporangium krabiense</name>
    <dbReference type="NCBI Taxonomy" id="763782"/>
    <lineage>
        <taxon>Bacteria</taxon>
        <taxon>Bacillati</taxon>
        <taxon>Actinomycetota</taxon>
        <taxon>Actinomycetes</taxon>
        <taxon>Streptosporangiales</taxon>
        <taxon>Streptosporangiaceae</taxon>
        <taxon>Sphaerisporangium</taxon>
    </lineage>
</organism>
<sequence length="194" mass="20623">MSVIVIEFITLDGIVSDPDGSAGTPAGGWAFRHGPGTVAGDKFRLGGILDDGVMLLGRTTWQLFSRLWPGRDDPFSARMNAVPKLVASRTLTDASAWANSRLIDGDLVDAVKRERRDVVVTGSLSVVHALMAEDLIDEYRLLTFPTILGAGERLFPAGGPPTHLECLSADPAGAAVLTRWSRAGRGVGGGRYHS</sequence>
<dbReference type="RefSeq" id="WP_184613483.1">
    <property type="nucleotide sequence ID" value="NZ_BOOS01000002.1"/>
</dbReference>
<proteinExistence type="predicted"/>
<name>A0A7W9DRQ9_9ACTN</name>
<dbReference type="GO" id="GO:0008703">
    <property type="term" value="F:5-amino-6-(5-phosphoribosylamino)uracil reductase activity"/>
    <property type="evidence" value="ECO:0007669"/>
    <property type="project" value="InterPro"/>
</dbReference>
<dbReference type="InterPro" id="IPR002734">
    <property type="entry name" value="RibDG_C"/>
</dbReference>
<feature type="domain" description="Bacterial bifunctional deaminase-reductase C-terminal" evidence="1">
    <location>
        <begin position="3"/>
        <end position="173"/>
    </location>
</feature>
<evidence type="ECO:0000313" key="3">
    <source>
        <dbReference type="Proteomes" id="UP000588112"/>
    </source>
</evidence>
<dbReference type="InterPro" id="IPR024072">
    <property type="entry name" value="DHFR-like_dom_sf"/>
</dbReference>
<keyword evidence="3" id="KW-1185">Reference proteome</keyword>
<dbReference type="Pfam" id="PF01872">
    <property type="entry name" value="RibD_C"/>
    <property type="match status" value="1"/>
</dbReference>
<reference evidence="2 3" key="1">
    <citation type="submission" date="2020-08" db="EMBL/GenBank/DDBJ databases">
        <title>Sequencing the genomes of 1000 actinobacteria strains.</title>
        <authorList>
            <person name="Klenk H.-P."/>
        </authorList>
    </citation>
    <scope>NUCLEOTIDE SEQUENCE [LARGE SCALE GENOMIC DNA]</scope>
    <source>
        <strain evidence="2 3">DSM 45790</strain>
    </source>
</reference>
<dbReference type="Proteomes" id="UP000588112">
    <property type="component" value="Unassembled WGS sequence"/>
</dbReference>
<dbReference type="SUPFAM" id="SSF53597">
    <property type="entry name" value="Dihydrofolate reductase-like"/>
    <property type="match status" value="1"/>
</dbReference>
<gene>
    <name evidence="2" type="ORF">BJ981_004505</name>
</gene>
<dbReference type="Gene3D" id="3.40.430.10">
    <property type="entry name" value="Dihydrofolate Reductase, subunit A"/>
    <property type="match status" value="1"/>
</dbReference>
<dbReference type="GO" id="GO:0009231">
    <property type="term" value="P:riboflavin biosynthetic process"/>
    <property type="evidence" value="ECO:0007669"/>
    <property type="project" value="InterPro"/>
</dbReference>
<dbReference type="EMBL" id="JACHBR010000001">
    <property type="protein sequence ID" value="MBB5628806.1"/>
    <property type="molecule type" value="Genomic_DNA"/>
</dbReference>
<comment type="caution">
    <text evidence="2">The sequence shown here is derived from an EMBL/GenBank/DDBJ whole genome shotgun (WGS) entry which is preliminary data.</text>
</comment>